<accession>Q5YA90</accession>
<dbReference type="EMBL" id="AY616446">
    <property type="protein sequence ID" value="AAU85067.1"/>
    <property type="molecule type" value="Genomic_DNA"/>
</dbReference>
<dbReference type="Proteomes" id="UP000001585">
    <property type="component" value="Segment"/>
</dbReference>
<sequence>MNKCVECKSLLKSPRQVPLCDKCYQEMFVKKVKEEEVLKA</sequence>
<reference evidence="1 2" key="1">
    <citation type="journal article" date="2004" name="Extremophiles">
        <title>The Genome of BCJA1, a Bacteriophage Active Against the Alkaliphilic Bacterium, Bacillus clarkii.</title>
        <authorList>
            <person name="Kropinski A.M."/>
            <person name="Hayward M."/>
            <person name="Agnew D."/>
            <person name="Jarrell K.F."/>
        </authorList>
    </citation>
    <scope>NUCLEOTIDE SEQUENCE [LARGE SCALE GENOMIC DNA]</scope>
</reference>
<evidence type="ECO:0000313" key="1">
    <source>
        <dbReference type="EMBL" id="AAU85067.1"/>
    </source>
</evidence>
<name>Q5YA90_9CAUD</name>
<dbReference type="RefSeq" id="YP_164398.1">
    <property type="nucleotide sequence ID" value="NC_006557.1"/>
</dbReference>
<proteinExistence type="predicted"/>
<dbReference type="KEGG" id="vg:3197264"/>
<keyword evidence="2" id="KW-1185">Reference proteome</keyword>
<organism evidence="1 2">
    <name type="scientific">Bacillus phage BCASJ1c</name>
    <dbReference type="NCBI Taxonomy" id="294382"/>
    <lineage>
        <taxon>Viruses</taxon>
        <taxon>Duplodnaviria</taxon>
        <taxon>Heunggongvirae</taxon>
        <taxon>Uroviricota</taxon>
        <taxon>Caudoviricetes</taxon>
        <taxon>Jarrellvirus</taxon>
        <taxon>Jarrellvirus BCAJ1</taxon>
    </lineage>
</organism>
<gene>
    <name evidence="1" type="primary">20</name>
</gene>
<protein>
    <submittedName>
        <fullName evidence="1">20</fullName>
    </submittedName>
</protein>
<evidence type="ECO:0000313" key="2">
    <source>
        <dbReference type="Proteomes" id="UP000001585"/>
    </source>
</evidence>